<evidence type="ECO:0000313" key="1">
    <source>
        <dbReference type="EMBL" id="OMP14053.1"/>
    </source>
</evidence>
<accession>A0A1R3L3W9</accession>
<organism evidence="1 2">
    <name type="scientific">Corchorus olitorius</name>
    <dbReference type="NCBI Taxonomy" id="93759"/>
    <lineage>
        <taxon>Eukaryota</taxon>
        <taxon>Viridiplantae</taxon>
        <taxon>Streptophyta</taxon>
        <taxon>Embryophyta</taxon>
        <taxon>Tracheophyta</taxon>
        <taxon>Spermatophyta</taxon>
        <taxon>Magnoliopsida</taxon>
        <taxon>eudicotyledons</taxon>
        <taxon>Gunneridae</taxon>
        <taxon>Pentapetalae</taxon>
        <taxon>rosids</taxon>
        <taxon>malvids</taxon>
        <taxon>Malvales</taxon>
        <taxon>Malvaceae</taxon>
        <taxon>Grewioideae</taxon>
        <taxon>Apeibeae</taxon>
        <taxon>Corchorus</taxon>
    </lineage>
</organism>
<sequence>MATRVPIGEENGTIVIKGGDVEVPKVINNGIFN</sequence>
<reference evidence="2" key="1">
    <citation type="submission" date="2013-09" db="EMBL/GenBank/DDBJ databases">
        <title>Corchorus olitorius genome sequencing.</title>
        <authorList>
            <person name="Alam M."/>
            <person name="Haque M.S."/>
            <person name="Islam M.S."/>
            <person name="Emdad E.M."/>
            <person name="Islam M.M."/>
            <person name="Ahmed B."/>
            <person name="Halim A."/>
            <person name="Hossen Q.M.M."/>
            <person name="Hossain M.Z."/>
            <person name="Ahmed R."/>
            <person name="Khan M.M."/>
            <person name="Islam R."/>
            <person name="Rashid M.M."/>
            <person name="Khan S.A."/>
            <person name="Rahman M.S."/>
            <person name="Alam M."/>
            <person name="Yahiya A.S."/>
            <person name="Khan M.S."/>
            <person name="Azam M.S."/>
            <person name="Haque T."/>
            <person name="Lashkar M.Z.H."/>
            <person name="Akhand A.I."/>
            <person name="Morshed G."/>
            <person name="Roy S."/>
            <person name="Uddin K.S."/>
            <person name="Rabeya T."/>
            <person name="Hossain A.S."/>
            <person name="Chowdhury A."/>
            <person name="Snigdha A.R."/>
            <person name="Mortoza M.S."/>
            <person name="Matin S.A."/>
            <person name="Hoque S.M.E."/>
            <person name="Islam M.K."/>
            <person name="Roy D.K."/>
            <person name="Haider R."/>
            <person name="Moosa M.M."/>
            <person name="Elias S.M."/>
            <person name="Hasan A.M."/>
            <person name="Jahan S."/>
            <person name="Shafiuddin M."/>
            <person name="Mahmood N."/>
            <person name="Shommy N.S."/>
        </authorList>
    </citation>
    <scope>NUCLEOTIDE SEQUENCE [LARGE SCALE GENOMIC DNA]</scope>
    <source>
        <strain evidence="2">cv. O-4</strain>
    </source>
</reference>
<dbReference type="EMBL" id="AWUE01002271">
    <property type="protein sequence ID" value="OMP14053.1"/>
    <property type="molecule type" value="Genomic_DNA"/>
</dbReference>
<keyword evidence="2" id="KW-1185">Reference proteome</keyword>
<evidence type="ECO:0000313" key="2">
    <source>
        <dbReference type="Proteomes" id="UP000187203"/>
    </source>
</evidence>
<proteinExistence type="predicted"/>
<name>A0A1R3L3W9_9ROSI</name>
<comment type="caution">
    <text evidence="1">The sequence shown here is derived from an EMBL/GenBank/DDBJ whole genome shotgun (WGS) entry which is preliminary data.</text>
</comment>
<dbReference type="AlphaFoldDB" id="A0A1R3L3W9"/>
<dbReference type="Proteomes" id="UP000187203">
    <property type="component" value="Unassembled WGS sequence"/>
</dbReference>
<protein>
    <submittedName>
        <fullName evidence="1">Uncharacterized protein</fullName>
    </submittedName>
</protein>
<gene>
    <name evidence="1" type="ORF">COLO4_00365</name>
</gene>